<name>A0A433X8J9_9HYPH</name>
<dbReference type="CDD" id="cd03216">
    <property type="entry name" value="ABC_Carb_Monos_I"/>
    <property type="match status" value="1"/>
</dbReference>
<dbReference type="AlphaFoldDB" id="A0A433X8J9"/>
<keyword evidence="9" id="KW-1278">Translocase</keyword>
<evidence type="ECO:0000256" key="1">
    <source>
        <dbReference type="ARBA" id="ARBA00004202"/>
    </source>
</evidence>
<keyword evidence="10" id="KW-0472">Membrane</keyword>
<evidence type="ECO:0000313" key="13">
    <source>
        <dbReference type="EMBL" id="RUT30427.1"/>
    </source>
</evidence>
<dbReference type="OrthoDB" id="9805029at2"/>
<dbReference type="InterPro" id="IPR003439">
    <property type="entry name" value="ABC_transporter-like_ATP-bd"/>
</dbReference>
<evidence type="ECO:0000259" key="12">
    <source>
        <dbReference type="PROSITE" id="PS50893"/>
    </source>
</evidence>
<dbReference type="Pfam" id="PF00005">
    <property type="entry name" value="ABC_tran"/>
    <property type="match status" value="2"/>
</dbReference>
<keyword evidence="4" id="KW-1003">Cell membrane</keyword>
<dbReference type="FunFam" id="3.40.50.300:FF:000127">
    <property type="entry name" value="Ribose import ATP-binding protein RbsA"/>
    <property type="match status" value="1"/>
</dbReference>
<dbReference type="InterPro" id="IPR003593">
    <property type="entry name" value="AAA+_ATPase"/>
</dbReference>
<dbReference type="InterPro" id="IPR017871">
    <property type="entry name" value="ABC_transporter-like_CS"/>
</dbReference>
<dbReference type="InterPro" id="IPR027417">
    <property type="entry name" value="P-loop_NTPase"/>
</dbReference>
<dbReference type="Proteomes" id="UP000281547">
    <property type="component" value="Unassembled WGS sequence"/>
</dbReference>
<dbReference type="GO" id="GO:0016887">
    <property type="term" value="F:ATP hydrolysis activity"/>
    <property type="evidence" value="ECO:0007669"/>
    <property type="project" value="InterPro"/>
</dbReference>
<keyword evidence="5" id="KW-0762">Sugar transport</keyword>
<dbReference type="EMBL" id="RZNJ01000004">
    <property type="protein sequence ID" value="RUT30427.1"/>
    <property type="molecule type" value="Genomic_DNA"/>
</dbReference>
<dbReference type="InterPro" id="IPR050107">
    <property type="entry name" value="ABC_carbohydrate_import_ATPase"/>
</dbReference>
<dbReference type="SMART" id="SM00382">
    <property type="entry name" value="AAA"/>
    <property type="match status" value="2"/>
</dbReference>
<gene>
    <name evidence="13" type="ORF">EMQ25_12925</name>
</gene>
<evidence type="ECO:0000256" key="5">
    <source>
        <dbReference type="ARBA" id="ARBA00022597"/>
    </source>
</evidence>
<dbReference type="GO" id="GO:0005886">
    <property type="term" value="C:plasma membrane"/>
    <property type="evidence" value="ECO:0007669"/>
    <property type="project" value="UniProtKB-SubCell"/>
</dbReference>
<keyword evidence="3" id="KW-0813">Transport</keyword>
<proteinExistence type="inferred from homology"/>
<evidence type="ECO:0000256" key="11">
    <source>
        <dbReference type="SAM" id="MobiDB-lite"/>
    </source>
</evidence>
<evidence type="ECO:0000256" key="10">
    <source>
        <dbReference type="ARBA" id="ARBA00023136"/>
    </source>
</evidence>
<sequence>MGGCRARFGALPGERRARSPTRQACLHDEEQGVTPGGRDAASPLIRLKGVSKAFAGIRVVKDVDFDVRPGEVHALMGENGAGKSTLIKIIAGVHPHDGGTIEIGGEPVSHLTPREARRRGVAVVYQELLLFPELTVAENVFLGHAPRTGWRGLDWPEMRRRTRALLDSLDSPDLDVDTKVGALSVANRQRVEIAKALSQDARVLIMDEPTAALAEADVVRLMAVVKRLRERGVGIIYVSHRLPEIFELADRVTVLRDGALIGTRPIGEVTAQSLVAMMVGREIDHLYPKSEIAPGETLLEVRNLSHGRKVRDISFALRRGEILGVAGLVGSGRTELALTLFGITPASSGEILVSGKPVRIGSPRDARAHGIAYVPEDRGLQGLVKPMTIAQNVSMASLERVRRGIMMRFAEETRRAAAAIKAIGIRARGPGQVVGQLSGGNQQKVVLAKWLETAPQILIMDEPTRGIDVGAKAEIHQLMTKLAGEGMGIIMISSELPEVLGMSDRVLVINNGQLVRTLERGEATAESVGAAMADARREEAA</sequence>
<dbReference type="CDD" id="cd03215">
    <property type="entry name" value="ABC_Carb_Monos_II"/>
    <property type="match status" value="1"/>
</dbReference>
<dbReference type="SUPFAM" id="SSF52540">
    <property type="entry name" value="P-loop containing nucleoside triphosphate hydrolases"/>
    <property type="match status" value="2"/>
</dbReference>
<keyword evidence="6" id="KW-0677">Repeat</keyword>
<evidence type="ECO:0000256" key="4">
    <source>
        <dbReference type="ARBA" id="ARBA00022475"/>
    </source>
</evidence>
<dbReference type="PANTHER" id="PTHR43790:SF3">
    <property type="entry name" value="D-ALLOSE IMPORT ATP-BINDING PROTEIN ALSA-RELATED"/>
    <property type="match status" value="1"/>
</dbReference>
<dbReference type="Gene3D" id="3.40.50.300">
    <property type="entry name" value="P-loop containing nucleotide triphosphate hydrolases"/>
    <property type="match status" value="2"/>
</dbReference>
<feature type="domain" description="ABC transporter" evidence="12">
    <location>
        <begin position="293"/>
        <end position="536"/>
    </location>
</feature>
<keyword evidence="7" id="KW-0547">Nucleotide-binding</keyword>
<keyword evidence="14" id="KW-1185">Reference proteome</keyword>
<dbReference type="PROSITE" id="PS00211">
    <property type="entry name" value="ABC_TRANSPORTER_1"/>
    <property type="match status" value="1"/>
</dbReference>
<feature type="domain" description="ABC transporter" evidence="12">
    <location>
        <begin position="45"/>
        <end position="282"/>
    </location>
</feature>
<comment type="subcellular location">
    <subcellularLocation>
        <location evidence="1">Cell membrane</location>
        <topology evidence="1">Peripheral membrane protein</topology>
    </subcellularLocation>
</comment>
<dbReference type="GO" id="GO:0005524">
    <property type="term" value="F:ATP binding"/>
    <property type="evidence" value="ECO:0007669"/>
    <property type="project" value="UniProtKB-KW"/>
</dbReference>
<keyword evidence="8 13" id="KW-0067">ATP-binding</keyword>
<accession>A0A433X8J9</accession>
<comment type="similarity">
    <text evidence="2">Belongs to the ABC transporter superfamily.</text>
</comment>
<evidence type="ECO:0000256" key="8">
    <source>
        <dbReference type="ARBA" id="ARBA00022840"/>
    </source>
</evidence>
<evidence type="ECO:0000256" key="3">
    <source>
        <dbReference type="ARBA" id="ARBA00022448"/>
    </source>
</evidence>
<comment type="caution">
    <text evidence="13">The sequence shown here is derived from an EMBL/GenBank/DDBJ whole genome shotgun (WGS) entry which is preliminary data.</text>
</comment>
<dbReference type="PROSITE" id="PS50893">
    <property type="entry name" value="ABC_TRANSPORTER_2"/>
    <property type="match status" value="2"/>
</dbReference>
<evidence type="ECO:0000256" key="7">
    <source>
        <dbReference type="ARBA" id="ARBA00022741"/>
    </source>
</evidence>
<dbReference type="PANTHER" id="PTHR43790">
    <property type="entry name" value="CARBOHYDRATE TRANSPORT ATP-BINDING PROTEIN MG119-RELATED"/>
    <property type="match status" value="1"/>
</dbReference>
<evidence type="ECO:0000256" key="6">
    <source>
        <dbReference type="ARBA" id="ARBA00022737"/>
    </source>
</evidence>
<reference evidence="13 14" key="1">
    <citation type="journal article" date="2016" name="Int. J. Syst. Evol. Microbiol.">
        <title>Arsenicitalea aurantiaca gen. nov., sp. nov., a new member of the family Hyphomicrobiaceae, isolated from high-arsenic sediment.</title>
        <authorList>
            <person name="Mu Y."/>
            <person name="Zhou L."/>
            <person name="Zeng X.C."/>
            <person name="Liu L."/>
            <person name="Pan Y."/>
            <person name="Chen X."/>
            <person name="Wang J."/>
            <person name="Li S."/>
            <person name="Li W.J."/>
            <person name="Wang Y."/>
        </authorList>
    </citation>
    <scope>NUCLEOTIDE SEQUENCE [LARGE SCALE GENOMIC DNA]</scope>
    <source>
        <strain evidence="13 14">42-50</strain>
    </source>
</reference>
<evidence type="ECO:0000313" key="14">
    <source>
        <dbReference type="Proteomes" id="UP000281547"/>
    </source>
</evidence>
<evidence type="ECO:0000256" key="9">
    <source>
        <dbReference type="ARBA" id="ARBA00022967"/>
    </source>
</evidence>
<feature type="region of interest" description="Disordered" evidence="11">
    <location>
        <begin position="1"/>
        <end position="23"/>
    </location>
</feature>
<organism evidence="13 14">
    <name type="scientific">Arsenicitalea aurantiaca</name>
    <dbReference type="NCBI Taxonomy" id="1783274"/>
    <lineage>
        <taxon>Bacteria</taxon>
        <taxon>Pseudomonadati</taxon>
        <taxon>Pseudomonadota</taxon>
        <taxon>Alphaproteobacteria</taxon>
        <taxon>Hyphomicrobiales</taxon>
        <taxon>Devosiaceae</taxon>
        <taxon>Arsenicitalea</taxon>
    </lineage>
</organism>
<protein>
    <submittedName>
        <fullName evidence="13">Sugar ABC transporter ATP-binding protein</fullName>
    </submittedName>
</protein>
<evidence type="ECO:0000256" key="2">
    <source>
        <dbReference type="ARBA" id="ARBA00005417"/>
    </source>
</evidence>